<protein>
    <submittedName>
        <fullName evidence="1">Uncharacterized protein</fullName>
    </submittedName>
</protein>
<proteinExistence type="predicted"/>
<reference evidence="1" key="1">
    <citation type="submission" date="2013-07" db="EMBL/GenBank/DDBJ databases">
        <title>The genome of an arbuscular mycorrhizal fungus provides insights into the evolution of the oldest plant symbiosis.</title>
        <authorList>
            <consortium name="DOE Joint Genome Institute"/>
            <person name="Tisserant E."/>
            <person name="Malbreil M."/>
            <person name="Kuo A."/>
            <person name="Kohler A."/>
            <person name="Symeonidi A."/>
            <person name="Balestrini R."/>
            <person name="Charron P."/>
            <person name="Duensing N."/>
            <person name="Frei-dit-Frey N."/>
            <person name="Gianinazzi-Pearson V."/>
            <person name="Gilbert B."/>
            <person name="Handa Y."/>
            <person name="Hijri M."/>
            <person name="Kaul R."/>
            <person name="Kawaguchi M."/>
            <person name="Krajinski F."/>
            <person name="Lammers P."/>
            <person name="Lapierre D."/>
            <person name="Masclaux F.G."/>
            <person name="Murat C."/>
            <person name="Morin E."/>
            <person name="Ndikumana S."/>
            <person name="Pagni M."/>
            <person name="Petitpierre D."/>
            <person name="Requena N."/>
            <person name="Rosikiewicz P."/>
            <person name="Riley R."/>
            <person name="Saito K."/>
            <person name="San Clemente H."/>
            <person name="Shapiro H."/>
            <person name="van Tuinen D."/>
            <person name="Becard G."/>
            <person name="Bonfante P."/>
            <person name="Paszkowski U."/>
            <person name="Shachar-Hill Y."/>
            <person name="Young J.P."/>
            <person name="Sanders I.R."/>
            <person name="Henrissat B."/>
            <person name="Rensing S.A."/>
            <person name="Grigoriev I.V."/>
            <person name="Corradi N."/>
            <person name="Roux C."/>
            <person name="Martin F."/>
        </authorList>
    </citation>
    <scope>NUCLEOTIDE SEQUENCE</scope>
    <source>
        <strain evidence="1">DAOM 197198</strain>
    </source>
</reference>
<sequence length="53" mass="5920">MSHPTILYYYSYHSGKIAGLIAEVSSKNIKPWASHSDNEGWNATAVSNLFHPK</sequence>
<name>U9UJ79_RHIID</name>
<organism evidence="1">
    <name type="scientific">Rhizophagus irregularis (strain DAOM 181602 / DAOM 197198 / MUCL 43194)</name>
    <name type="common">Arbuscular mycorrhizal fungus</name>
    <name type="synonym">Glomus intraradices</name>
    <dbReference type="NCBI Taxonomy" id="747089"/>
    <lineage>
        <taxon>Eukaryota</taxon>
        <taxon>Fungi</taxon>
        <taxon>Fungi incertae sedis</taxon>
        <taxon>Mucoromycota</taxon>
        <taxon>Glomeromycotina</taxon>
        <taxon>Glomeromycetes</taxon>
        <taxon>Glomerales</taxon>
        <taxon>Glomeraceae</taxon>
        <taxon>Rhizophagus</taxon>
    </lineage>
</organism>
<gene>
    <name evidence="1" type="ORF">GLOINDRAFT_23646</name>
</gene>
<dbReference type="EMBL" id="KI281771">
    <property type="protein sequence ID" value="ESA15656.1"/>
    <property type="molecule type" value="Genomic_DNA"/>
</dbReference>
<evidence type="ECO:0000313" key="1">
    <source>
        <dbReference type="EMBL" id="ESA15656.1"/>
    </source>
</evidence>
<accession>U9UJ79</accession>
<dbReference type="AlphaFoldDB" id="U9UJ79"/>
<dbReference type="HOGENOM" id="CLU_3069835_0_0_1"/>